<protein>
    <submittedName>
        <fullName evidence="1">Uncharacterized protein</fullName>
    </submittedName>
</protein>
<gene>
    <name evidence="1" type="ORF">IAC76_02980</name>
</gene>
<reference evidence="1" key="1">
    <citation type="submission" date="2020-10" db="EMBL/GenBank/DDBJ databases">
        <authorList>
            <person name="Gilroy R."/>
        </authorList>
    </citation>
    <scope>NUCLEOTIDE SEQUENCE</scope>
    <source>
        <strain evidence="1">10192</strain>
    </source>
</reference>
<reference evidence="1" key="2">
    <citation type="journal article" date="2021" name="PeerJ">
        <title>Extensive microbial diversity within the chicken gut microbiome revealed by metagenomics and culture.</title>
        <authorList>
            <person name="Gilroy R."/>
            <person name="Ravi A."/>
            <person name="Getino M."/>
            <person name="Pursley I."/>
            <person name="Horton D.L."/>
            <person name="Alikhan N.F."/>
            <person name="Baker D."/>
            <person name="Gharbi K."/>
            <person name="Hall N."/>
            <person name="Watson M."/>
            <person name="Adriaenssens E.M."/>
            <person name="Foster-Nyarko E."/>
            <person name="Jarju S."/>
            <person name="Secka A."/>
            <person name="Antonio M."/>
            <person name="Oren A."/>
            <person name="Chaudhuri R.R."/>
            <person name="La Ragione R."/>
            <person name="Hildebrand F."/>
            <person name="Pallen M.J."/>
        </authorList>
    </citation>
    <scope>NUCLEOTIDE SEQUENCE</scope>
    <source>
        <strain evidence="1">10192</strain>
    </source>
</reference>
<accession>A0A9D9DQH6</accession>
<dbReference type="AlphaFoldDB" id="A0A9D9DQH6"/>
<comment type="caution">
    <text evidence="1">The sequence shown here is derived from an EMBL/GenBank/DDBJ whole genome shotgun (WGS) entry which is preliminary data.</text>
</comment>
<evidence type="ECO:0000313" key="1">
    <source>
        <dbReference type="EMBL" id="MBO8430330.1"/>
    </source>
</evidence>
<organism evidence="1 2">
    <name type="scientific">Candidatus Scatousia excrementipullorum</name>
    <dbReference type="NCBI Taxonomy" id="2840936"/>
    <lineage>
        <taxon>Bacteria</taxon>
        <taxon>Candidatus Scatousia</taxon>
    </lineage>
</organism>
<sequence>MNNKGIMLLKKKIGAALTAVLLVCVVFYTAGCSGKDTAGLEHNQFSNQMEESVDLAQVTPDAISSDAAGENVVEISDDTASGTGAAAANDDKMVTVSFENAGRANPFQPVGEAKEVTGKELFDFELIEPPATTQPDSHASKIVTTKISGIMFDNYNPSAILNIEGEDYLVRSGDVINGYKILAISPQTVTVQLGANVYKAGVGEIVGNYNEINFNTISNLSKKFGGNNR</sequence>
<dbReference type="EMBL" id="JADIND010000066">
    <property type="protein sequence ID" value="MBO8430330.1"/>
    <property type="molecule type" value="Genomic_DNA"/>
</dbReference>
<name>A0A9D9DQH6_9BACT</name>
<dbReference type="Proteomes" id="UP000823632">
    <property type="component" value="Unassembled WGS sequence"/>
</dbReference>
<proteinExistence type="predicted"/>
<evidence type="ECO:0000313" key="2">
    <source>
        <dbReference type="Proteomes" id="UP000823632"/>
    </source>
</evidence>